<evidence type="ECO:0000256" key="1">
    <source>
        <dbReference type="ARBA" id="ARBA00022723"/>
    </source>
</evidence>
<evidence type="ECO:0000256" key="3">
    <source>
        <dbReference type="ARBA" id="ARBA00023211"/>
    </source>
</evidence>
<dbReference type="EMBL" id="JAJVCN010000003">
    <property type="protein sequence ID" value="MCE7007891.1"/>
    <property type="molecule type" value="Genomic_DNA"/>
</dbReference>
<evidence type="ECO:0000313" key="6">
    <source>
        <dbReference type="Proteomes" id="UP001521150"/>
    </source>
</evidence>
<comment type="caution">
    <text evidence="5">The sequence shown here is derived from an EMBL/GenBank/DDBJ whole genome shotgun (WGS) entry which is preliminary data.</text>
</comment>
<comment type="similarity">
    <text evidence="4">Belongs to the arginase family.</text>
</comment>
<dbReference type="PRINTS" id="PR00116">
    <property type="entry name" value="ARGINASE"/>
</dbReference>
<sequence>MAIVYVPYHQDESLADSCIPVRWDAPSYPVISMLPQGDRLDRLRALYDDVANEVAAEVKRGTTPIVLSGDCLASVGVLTGMQRAGIDPAIVWFDAHGDLHTMESSTSGYLGGMSLRFLLGANYELFGEKLKFRPLAENRVTLVDARDLDPAEANYLKTSQIKHCTLDTIELPDGPLIVHVDADVIDPTEIPKLRFPVPAGPARTAVLEAMGEVRVRSRHVVAVSIACTWEPAPELEAARFQLVESLIGA</sequence>
<name>A0ABS8ZJC4_9PSEU</name>
<gene>
    <name evidence="5" type="ORF">LWC34_34475</name>
</gene>
<keyword evidence="1" id="KW-0479">Metal-binding</keyword>
<dbReference type="SUPFAM" id="SSF52768">
    <property type="entry name" value="Arginase/deacetylase"/>
    <property type="match status" value="1"/>
</dbReference>
<proteinExistence type="inferred from homology"/>
<dbReference type="CDD" id="cd09999">
    <property type="entry name" value="Arginase-like_1"/>
    <property type="match status" value="1"/>
</dbReference>
<dbReference type="InterPro" id="IPR006035">
    <property type="entry name" value="Ureohydrolase"/>
</dbReference>
<protein>
    <submittedName>
        <fullName evidence="5">Arginase family protein</fullName>
    </submittedName>
</protein>
<accession>A0ABS8ZJC4</accession>
<dbReference type="PANTHER" id="PTHR43782:SF3">
    <property type="entry name" value="ARGINASE"/>
    <property type="match status" value="1"/>
</dbReference>
<evidence type="ECO:0000313" key="5">
    <source>
        <dbReference type="EMBL" id="MCE7007891.1"/>
    </source>
</evidence>
<dbReference type="PROSITE" id="PS51409">
    <property type="entry name" value="ARGINASE_2"/>
    <property type="match status" value="1"/>
</dbReference>
<keyword evidence="3" id="KW-0464">Manganese</keyword>
<keyword evidence="2" id="KW-0378">Hydrolase</keyword>
<evidence type="ECO:0000256" key="4">
    <source>
        <dbReference type="PROSITE-ProRule" id="PRU00742"/>
    </source>
</evidence>
<dbReference type="InterPro" id="IPR023696">
    <property type="entry name" value="Ureohydrolase_dom_sf"/>
</dbReference>
<evidence type="ECO:0000256" key="2">
    <source>
        <dbReference type="ARBA" id="ARBA00022801"/>
    </source>
</evidence>
<organism evidence="5 6">
    <name type="scientific">Kibdelosporangium philippinense</name>
    <dbReference type="NCBI Taxonomy" id="211113"/>
    <lineage>
        <taxon>Bacteria</taxon>
        <taxon>Bacillati</taxon>
        <taxon>Actinomycetota</taxon>
        <taxon>Actinomycetes</taxon>
        <taxon>Pseudonocardiales</taxon>
        <taxon>Pseudonocardiaceae</taxon>
        <taxon>Kibdelosporangium</taxon>
    </lineage>
</organism>
<dbReference type="RefSeq" id="WP_233729446.1">
    <property type="nucleotide sequence ID" value="NZ_JAJVCN010000003.1"/>
</dbReference>
<dbReference type="PANTHER" id="PTHR43782">
    <property type="entry name" value="ARGINASE"/>
    <property type="match status" value="1"/>
</dbReference>
<dbReference type="Proteomes" id="UP001521150">
    <property type="component" value="Unassembled WGS sequence"/>
</dbReference>
<reference evidence="5 6" key="1">
    <citation type="submission" date="2021-12" db="EMBL/GenBank/DDBJ databases">
        <title>Genome sequence of Kibdelosporangium philippinense ATCC 49844.</title>
        <authorList>
            <person name="Fedorov E.A."/>
            <person name="Omeragic M."/>
            <person name="Shalygina K.F."/>
            <person name="Maclea K.S."/>
        </authorList>
    </citation>
    <scope>NUCLEOTIDE SEQUENCE [LARGE SCALE GENOMIC DNA]</scope>
    <source>
        <strain evidence="5 6">ATCC 49844</strain>
    </source>
</reference>
<dbReference type="Gene3D" id="3.40.800.10">
    <property type="entry name" value="Ureohydrolase domain"/>
    <property type="match status" value="1"/>
</dbReference>
<keyword evidence="6" id="KW-1185">Reference proteome</keyword>
<dbReference type="Pfam" id="PF00491">
    <property type="entry name" value="Arginase"/>
    <property type="match status" value="1"/>
</dbReference>